<feature type="transmembrane region" description="Helical" evidence="1">
    <location>
        <begin position="15"/>
        <end position="33"/>
    </location>
</feature>
<keyword evidence="1" id="KW-0812">Transmembrane</keyword>
<evidence type="ECO:0000256" key="1">
    <source>
        <dbReference type="SAM" id="Phobius"/>
    </source>
</evidence>
<proteinExistence type="predicted"/>
<gene>
    <name evidence="2" type="ORF">BJ970_004924</name>
</gene>
<dbReference type="AlphaFoldDB" id="A0A840QC86"/>
<evidence type="ECO:0000313" key="3">
    <source>
        <dbReference type="Proteomes" id="UP000584374"/>
    </source>
</evidence>
<name>A0A840QC86_9PSEU</name>
<comment type="caution">
    <text evidence="2">The sequence shown here is derived from an EMBL/GenBank/DDBJ whole genome shotgun (WGS) entry which is preliminary data.</text>
</comment>
<evidence type="ECO:0000313" key="2">
    <source>
        <dbReference type="EMBL" id="MBB5157390.1"/>
    </source>
</evidence>
<keyword evidence="3" id="KW-1185">Reference proteome</keyword>
<accession>A0A840QC86</accession>
<keyword evidence="1" id="KW-0472">Membrane</keyword>
<protein>
    <submittedName>
        <fullName evidence="2">Uncharacterized protein</fullName>
    </submittedName>
</protein>
<sequence length="35" mass="3828">MGYSLRFFPAQAGDWPVVEFGSCLLLALVWVVLAA</sequence>
<dbReference type="EMBL" id="JACHIW010000001">
    <property type="protein sequence ID" value="MBB5157390.1"/>
    <property type="molecule type" value="Genomic_DNA"/>
</dbReference>
<organism evidence="2 3">
    <name type="scientific">Saccharopolyspora phatthalungensis</name>
    <dbReference type="NCBI Taxonomy" id="664693"/>
    <lineage>
        <taxon>Bacteria</taxon>
        <taxon>Bacillati</taxon>
        <taxon>Actinomycetota</taxon>
        <taxon>Actinomycetes</taxon>
        <taxon>Pseudonocardiales</taxon>
        <taxon>Pseudonocardiaceae</taxon>
        <taxon>Saccharopolyspora</taxon>
    </lineage>
</organism>
<keyword evidence="1" id="KW-1133">Transmembrane helix</keyword>
<reference evidence="2 3" key="1">
    <citation type="submission" date="2020-08" db="EMBL/GenBank/DDBJ databases">
        <title>Sequencing the genomes of 1000 actinobacteria strains.</title>
        <authorList>
            <person name="Klenk H.-P."/>
        </authorList>
    </citation>
    <scope>NUCLEOTIDE SEQUENCE [LARGE SCALE GENOMIC DNA]</scope>
    <source>
        <strain evidence="2 3">DSM 45584</strain>
    </source>
</reference>
<dbReference type="Proteomes" id="UP000584374">
    <property type="component" value="Unassembled WGS sequence"/>
</dbReference>